<protein>
    <submittedName>
        <fullName evidence="2">Uncharacterized protein</fullName>
    </submittedName>
</protein>
<reference evidence="2" key="1">
    <citation type="submission" date="2016-11" db="UniProtKB">
        <authorList>
            <consortium name="WormBaseParasite"/>
        </authorList>
    </citation>
    <scope>IDENTIFICATION</scope>
</reference>
<organism evidence="1 2">
    <name type="scientific">Caenorhabditis tropicalis</name>
    <dbReference type="NCBI Taxonomy" id="1561998"/>
    <lineage>
        <taxon>Eukaryota</taxon>
        <taxon>Metazoa</taxon>
        <taxon>Ecdysozoa</taxon>
        <taxon>Nematoda</taxon>
        <taxon>Chromadorea</taxon>
        <taxon>Rhabditida</taxon>
        <taxon>Rhabditina</taxon>
        <taxon>Rhabditomorpha</taxon>
        <taxon>Rhabditoidea</taxon>
        <taxon>Rhabditidae</taxon>
        <taxon>Peloderinae</taxon>
        <taxon>Caenorhabditis</taxon>
    </lineage>
</organism>
<accession>A0A1I7SZL7</accession>
<dbReference type="AlphaFoldDB" id="A0A1I7SZL7"/>
<sequence>MAALLLPPQHKHSETLVKLRLIRDVFEKKFPEMIGKDNGYRFRRTVEYDGVRKSIWASGDPSKNYELFLECTKERKTQLKVAPKIENIADGYDEDETRKAVDSILEDYEHCDFNFDFAHGYINPNTLHLPTEKEIQEVFPAPQPVLEPASLQTQNQQEIDSFFAEYARNQQQPSTSALVGSFQNPPFSELWRNTTLNPVYQPAVMLQPFTPTFGGLYLPPPMVFNQYAPVNNGLLPGFQGFHF</sequence>
<dbReference type="eggNOG" id="ENOG502TITF">
    <property type="taxonomic scope" value="Eukaryota"/>
</dbReference>
<evidence type="ECO:0000313" key="2">
    <source>
        <dbReference type="WBParaSite" id="Csp11.Scaffold410.g1025.t1"/>
    </source>
</evidence>
<evidence type="ECO:0000313" key="1">
    <source>
        <dbReference type="Proteomes" id="UP000095282"/>
    </source>
</evidence>
<dbReference type="WBParaSite" id="Csp11.Scaffold410.g1025.t1">
    <property type="protein sequence ID" value="Csp11.Scaffold410.g1025.t1"/>
    <property type="gene ID" value="Csp11.Scaffold410.g1025"/>
</dbReference>
<dbReference type="Proteomes" id="UP000095282">
    <property type="component" value="Unplaced"/>
</dbReference>
<name>A0A1I7SZL7_9PELO</name>
<keyword evidence="1" id="KW-1185">Reference proteome</keyword>
<proteinExistence type="predicted"/>